<dbReference type="GO" id="GO:0008168">
    <property type="term" value="F:methyltransferase activity"/>
    <property type="evidence" value="ECO:0007669"/>
    <property type="project" value="UniProtKB-KW"/>
</dbReference>
<keyword evidence="3" id="KW-1185">Reference proteome</keyword>
<dbReference type="InterPro" id="IPR013216">
    <property type="entry name" value="Methyltransf_11"/>
</dbReference>
<evidence type="ECO:0000259" key="1">
    <source>
        <dbReference type="Pfam" id="PF08241"/>
    </source>
</evidence>
<protein>
    <submittedName>
        <fullName evidence="2">Class I SAM-dependent methyltransferase</fullName>
        <ecNumber evidence="2">2.1.1.-</ecNumber>
    </submittedName>
</protein>
<reference evidence="3" key="1">
    <citation type="journal article" date="2019" name="Int. J. Syst. Evol. Microbiol.">
        <title>The Global Catalogue of Microorganisms (GCM) 10K type strain sequencing project: providing services to taxonomists for standard genome sequencing and annotation.</title>
        <authorList>
            <consortium name="The Broad Institute Genomics Platform"/>
            <consortium name="The Broad Institute Genome Sequencing Center for Infectious Disease"/>
            <person name="Wu L."/>
            <person name="Ma J."/>
        </authorList>
    </citation>
    <scope>NUCLEOTIDE SEQUENCE [LARGE SCALE GENOMIC DNA]</scope>
    <source>
        <strain evidence="3">KCTC 42424</strain>
    </source>
</reference>
<comment type="caution">
    <text evidence="2">The sequence shown here is derived from an EMBL/GenBank/DDBJ whole genome shotgun (WGS) entry which is preliminary data.</text>
</comment>
<sequence>MPPSETFFDLAEQRLNPPGRCWGNLGLWPAAPLLGTAGEYADACEQLAHTLAAAAGLGPGSVVLDAGFGCGDQLLLWRADYRVAQLFGINFSSLQTGLAQQRLQQQAQQQQDEVLARAAQQCVQGDACDARLFSELSDAGINCVLALDCIYHFPDKLHFWQQATALLQHQPKGVIACTDLNLCRPLADFPWLVRCLLTAMLRASSIPLNNLQTVEQSRTRLQQLTAGNVSVVDLSDRVMPRFGVWFAAFRRRQTGRRWSPGWLKYQLTGAFLQQAWRRGWLSYTLIRAELASEQPMATPEQ</sequence>
<dbReference type="SUPFAM" id="SSF53335">
    <property type="entry name" value="S-adenosyl-L-methionine-dependent methyltransferases"/>
    <property type="match status" value="1"/>
</dbReference>
<accession>A0ABV7VSB4</accession>
<gene>
    <name evidence="2" type="ORF">ACFOMG_04705</name>
</gene>
<dbReference type="Pfam" id="PF08241">
    <property type="entry name" value="Methyltransf_11"/>
    <property type="match status" value="1"/>
</dbReference>
<keyword evidence="2" id="KW-0808">Transferase</keyword>
<organism evidence="2 3">
    <name type="scientific">Bacterioplanoides pacificum</name>
    <dbReference type="NCBI Taxonomy" id="1171596"/>
    <lineage>
        <taxon>Bacteria</taxon>
        <taxon>Pseudomonadati</taxon>
        <taxon>Pseudomonadota</taxon>
        <taxon>Gammaproteobacteria</taxon>
        <taxon>Oceanospirillales</taxon>
        <taxon>Oceanospirillaceae</taxon>
        <taxon>Bacterioplanoides</taxon>
    </lineage>
</organism>
<dbReference type="GO" id="GO:0032259">
    <property type="term" value="P:methylation"/>
    <property type="evidence" value="ECO:0007669"/>
    <property type="project" value="UniProtKB-KW"/>
</dbReference>
<dbReference type="EMBL" id="JBHRYB010000005">
    <property type="protein sequence ID" value="MFC3679411.1"/>
    <property type="molecule type" value="Genomic_DNA"/>
</dbReference>
<feature type="domain" description="Methyltransferase type 11" evidence="1">
    <location>
        <begin position="64"/>
        <end position="168"/>
    </location>
</feature>
<dbReference type="InterPro" id="IPR029063">
    <property type="entry name" value="SAM-dependent_MTases_sf"/>
</dbReference>
<evidence type="ECO:0000313" key="3">
    <source>
        <dbReference type="Proteomes" id="UP001595722"/>
    </source>
</evidence>
<dbReference type="RefSeq" id="WP_376865101.1">
    <property type="nucleotide sequence ID" value="NZ_JBHRYB010000005.1"/>
</dbReference>
<name>A0ABV7VSB4_9GAMM</name>
<dbReference type="Gene3D" id="3.40.50.150">
    <property type="entry name" value="Vaccinia Virus protein VP39"/>
    <property type="match status" value="1"/>
</dbReference>
<proteinExistence type="predicted"/>
<dbReference type="Proteomes" id="UP001595722">
    <property type="component" value="Unassembled WGS sequence"/>
</dbReference>
<dbReference type="EC" id="2.1.1.-" evidence="2"/>
<evidence type="ECO:0000313" key="2">
    <source>
        <dbReference type="EMBL" id="MFC3679411.1"/>
    </source>
</evidence>
<keyword evidence="2" id="KW-0489">Methyltransferase</keyword>